<dbReference type="EMBL" id="MW434261">
    <property type="protein sequence ID" value="QRW42603.1"/>
    <property type="molecule type" value="Viral_cRNA"/>
</dbReference>
<sequence length="232" mass="26350">MSNQMNELAALLKKKLTLAICIEKRTPLKDSLVTPPHLREATEAKRMLGKHKHNRAALLEMIHEEILPVGSEPALYGVCQQLLENQFAASNSYRRKVSELLVESCSSKTCVPYEMKCQSRMEMIAVNTHIDAVLKKSPKLERSVIEDLMRLSQIINVELKHTRSSTWSASTDLVCILFHVKTKVRFRFPMLHESMVDLIEVIMQPLQQSPDITGSEPLDTLFDKLSIARGIK</sequence>
<name>A0A894KKZ5_9ORTO</name>
<protein>
    <submittedName>
        <fullName evidence="1">Uncharacterized protein</fullName>
    </submittedName>
</protein>
<evidence type="ECO:0000313" key="1">
    <source>
        <dbReference type="EMBL" id="QRW42603.1"/>
    </source>
</evidence>
<accession>A0A894KKZ5</accession>
<organism evidence="1">
    <name type="scientific">Guadeloupe mosquito quaranja-like virus 1</name>
    <dbReference type="NCBI Taxonomy" id="2607737"/>
    <lineage>
        <taxon>Viruses</taxon>
        <taxon>Riboviria</taxon>
        <taxon>Orthornavirae</taxon>
        <taxon>Negarnaviricota</taxon>
        <taxon>Polyploviricotina</taxon>
        <taxon>Insthoviricetes</taxon>
        <taxon>Articulavirales</taxon>
        <taxon>Orthomyxoviridae</taxon>
        <taxon>Quaranjavirus</taxon>
    </lineage>
</organism>
<proteinExistence type="predicted"/>
<reference evidence="1" key="1">
    <citation type="journal article" date="2020" name="bioRxiv">
        <title>Single mosquito metatranscriptomics identifies vectors, emerging pathogens and reservoirs in one assay.</title>
        <authorList>
            <person name="Batson J."/>
            <person name="Dudas G."/>
            <person name="Haas-Stapleton E."/>
            <person name="Kistler A.L."/>
            <person name="Li L.M."/>
            <person name="Logan P."/>
            <person name="Ratnasiri K."/>
            <person name="Retallack H."/>
        </authorList>
    </citation>
    <scope>NUCLEOTIDE SEQUENCE</scope>
    <source>
        <strain evidence="1">CMS002_017a_SAND</strain>
    </source>
</reference>